<evidence type="ECO:0000313" key="2">
    <source>
        <dbReference type="EnsemblMetazoa" id="GMOY012194-PA"/>
    </source>
</evidence>
<accession>A0A1B0GFS9</accession>
<keyword evidence="3" id="KW-1185">Reference proteome</keyword>
<dbReference type="VEuPathDB" id="VectorBase:GMOY012194"/>
<keyword evidence="1" id="KW-0732">Signal</keyword>
<evidence type="ECO:0000256" key="1">
    <source>
        <dbReference type="SAM" id="SignalP"/>
    </source>
</evidence>
<protein>
    <submittedName>
        <fullName evidence="2">Uncharacterized protein</fullName>
    </submittedName>
</protein>
<name>A0A1B0GFS9_GLOMM</name>
<sequence length="132" mass="15637">MKVLIIFIFFSIYSFQLTLSNIDCANDYAVDDSHTNDNRQMTDRKNSNLRQMINKKNLEKRFFRKLKNIVQLLKKNKNTKFDNAKAFYSRHKLPAKLNYTWPTNDDLVTYKQPRPITAAIIITEKPKDVSNF</sequence>
<evidence type="ECO:0000313" key="3">
    <source>
        <dbReference type="Proteomes" id="UP000092444"/>
    </source>
</evidence>
<dbReference type="EMBL" id="CCAG010000199">
    <property type="status" value="NOT_ANNOTATED_CDS"/>
    <property type="molecule type" value="Genomic_DNA"/>
</dbReference>
<dbReference type="STRING" id="37546.A0A1B0GFS9"/>
<feature type="signal peptide" evidence="1">
    <location>
        <begin position="1"/>
        <end position="20"/>
    </location>
</feature>
<reference evidence="2" key="1">
    <citation type="submission" date="2020-05" db="UniProtKB">
        <authorList>
            <consortium name="EnsemblMetazoa"/>
        </authorList>
    </citation>
    <scope>IDENTIFICATION</scope>
    <source>
        <strain evidence="2">Yale</strain>
    </source>
</reference>
<dbReference type="EnsemblMetazoa" id="GMOY012194-RA">
    <property type="protein sequence ID" value="GMOY012194-PA"/>
    <property type="gene ID" value="GMOY012194"/>
</dbReference>
<dbReference type="AlphaFoldDB" id="A0A1B0GFS9"/>
<proteinExistence type="predicted"/>
<dbReference type="Proteomes" id="UP000092444">
    <property type="component" value="Unassembled WGS sequence"/>
</dbReference>
<organism evidence="2 3">
    <name type="scientific">Glossina morsitans morsitans</name>
    <name type="common">Savannah tsetse fly</name>
    <dbReference type="NCBI Taxonomy" id="37546"/>
    <lineage>
        <taxon>Eukaryota</taxon>
        <taxon>Metazoa</taxon>
        <taxon>Ecdysozoa</taxon>
        <taxon>Arthropoda</taxon>
        <taxon>Hexapoda</taxon>
        <taxon>Insecta</taxon>
        <taxon>Pterygota</taxon>
        <taxon>Neoptera</taxon>
        <taxon>Endopterygota</taxon>
        <taxon>Diptera</taxon>
        <taxon>Brachycera</taxon>
        <taxon>Muscomorpha</taxon>
        <taxon>Hippoboscoidea</taxon>
        <taxon>Glossinidae</taxon>
        <taxon>Glossina</taxon>
    </lineage>
</organism>
<feature type="chain" id="PRO_5008408339" evidence="1">
    <location>
        <begin position="21"/>
        <end position="132"/>
    </location>
</feature>